<dbReference type="AlphaFoldDB" id="A0AAV7GL92"/>
<feature type="compositionally biased region" description="Basic and acidic residues" evidence="1">
    <location>
        <begin position="1"/>
        <end position="22"/>
    </location>
</feature>
<evidence type="ECO:0000313" key="3">
    <source>
        <dbReference type="Proteomes" id="UP000775213"/>
    </source>
</evidence>
<feature type="compositionally biased region" description="Basic and acidic residues" evidence="1">
    <location>
        <begin position="106"/>
        <end position="132"/>
    </location>
</feature>
<protein>
    <submittedName>
        <fullName evidence="2">Uncharacterized protein</fullName>
    </submittedName>
</protein>
<dbReference type="EMBL" id="JAGFBR010000013">
    <property type="protein sequence ID" value="KAH0456742.1"/>
    <property type="molecule type" value="Genomic_DNA"/>
</dbReference>
<reference evidence="2 3" key="1">
    <citation type="journal article" date="2021" name="Hortic Res">
        <title>Chromosome-scale assembly of the Dendrobium chrysotoxum genome enhances the understanding of orchid evolution.</title>
        <authorList>
            <person name="Zhang Y."/>
            <person name="Zhang G.Q."/>
            <person name="Zhang D."/>
            <person name="Liu X.D."/>
            <person name="Xu X.Y."/>
            <person name="Sun W.H."/>
            <person name="Yu X."/>
            <person name="Zhu X."/>
            <person name="Wang Z.W."/>
            <person name="Zhao X."/>
            <person name="Zhong W.Y."/>
            <person name="Chen H."/>
            <person name="Yin W.L."/>
            <person name="Huang T."/>
            <person name="Niu S.C."/>
            <person name="Liu Z.J."/>
        </authorList>
    </citation>
    <scope>NUCLEOTIDE SEQUENCE [LARGE SCALE GENOMIC DNA]</scope>
    <source>
        <strain evidence="2">Lindl</strain>
    </source>
</reference>
<proteinExistence type="predicted"/>
<organism evidence="2 3">
    <name type="scientific">Dendrobium chrysotoxum</name>
    <name type="common">Orchid</name>
    <dbReference type="NCBI Taxonomy" id="161865"/>
    <lineage>
        <taxon>Eukaryota</taxon>
        <taxon>Viridiplantae</taxon>
        <taxon>Streptophyta</taxon>
        <taxon>Embryophyta</taxon>
        <taxon>Tracheophyta</taxon>
        <taxon>Spermatophyta</taxon>
        <taxon>Magnoliopsida</taxon>
        <taxon>Liliopsida</taxon>
        <taxon>Asparagales</taxon>
        <taxon>Orchidaceae</taxon>
        <taxon>Epidendroideae</taxon>
        <taxon>Malaxideae</taxon>
        <taxon>Dendrobiinae</taxon>
        <taxon>Dendrobium</taxon>
    </lineage>
</organism>
<sequence>MERMLAGRESWRRFPEKSMKDSEFEDDKSSGISPENSLSAISSLCSRGNCPNPAGTVPLIRLFCILTLTRLWHVDKPAGIGPEKLLLKRMSFVRLPPQQTLSGIPPEKELDETSSHCNKDFRPRSPKPDGREPSSLLHIRFSSWRFVNLTNSCGILPEIKLSERSRETRDEMSAQASDRHVKVAEIGEIAEFRWNIPFKSIVSDYERFKIGKLAKLGGERPGEVFGIVPVKKQPRRSRVSSREALPTSAGRMPAKLFPDTLRVVSLGKEPTPTGKMPAKSLSLISSSSSSARIGKVSGRKLAKELQQRLRWVRAGRFRKLSKEMTPLRFIWERSSLSTNPSALHWTPVKLQWPPAAVAVAIFQSPRAFKGSTRPDFTARRADASSTIRLA</sequence>
<gene>
    <name evidence="2" type="ORF">IEQ34_014649</name>
</gene>
<name>A0AAV7GL92_DENCH</name>
<accession>A0AAV7GL92</accession>
<feature type="region of interest" description="Disordered" evidence="1">
    <location>
        <begin position="1"/>
        <end position="34"/>
    </location>
</feature>
<comment type="caution">
    <text evidence="2">The sequence shown here is derived from an EMBL/GenBank/DDBJ whole genome shotgun (WGS) entry which is preliminary data.</text>
</comment>
<evidence type="ECO:0000256" key="1">
    <source>
        <dbReference type="SAM" id="MobiDB-lite"/>
    </source>
</evidence>
<evidence type="ECO:0000313" key="2">
    <source>
        <dbReference type="EMBL" id="KAH0456742.1"/>
    </source>
</evidence>
<keyword evidence="3" id="KW-1185">Reference proteome</keyword>
<dbReference type="Proteomes" id="UP000775213">
    <property type="component" value="Unassembled WGS sequence"/>
</dbReference>
<feature type="region of interest" description="Disordered" evidence="1">
    <location>
        <begin position="98"/>
        <end position="133"/>
    </location>
</feature>